<dbReference type="GO" id="GO:0003677">
    <property type="term" value="F:DNA binding"/>
    <property type="evidence" value="ECO:0007669"/>
    <property type="project" value="UniProtKB-KW"/>
</dbReference>
<dbReference type="SUPFAM" id="SSF48008">
    <property type="entry name" value="GntR ligand-binding domain-like"/>
    <property type="match status" value="1"/>
</dbReference>
<protein>
    <submittedName>
        <fullName evidence="5">DNA-binding GntR family transcriptional regulator</fullName>
    </submittedName>
</protein>
<reference evidence="5 6" key="1">
    <citation type="submission" date="2023-07" db="EMBL/GenBank/DDBJ databases">
        <title>Genomic Encyclopedia of Type Strains, Phase IV (KMG-IV): sequencing the most valuable type-strain genomes for metagenomic binning, comparative biology and taxonomic classification.</title>
        <authorList>
            <person name="Goeker M."/>
        </authorList>
    </citation>
    <scope>NUCLEOTIDE SEQUENCE [LARGE SCALE GENOMIC DNA]</scope>
    <source>
        <strain evidence="5 6">DSM 19619</strain>
    </source>
</reference>
<evidence type="ECO:0000313" key="5">
    <source>
        <dbReference type="EMBL" id="MDQ0469137.1"/>
    </source>
</evidence>
<organism evidence="5 6">
    <name type="scientific">Labrys wisconsinensis</name>
    <dbReference type="NCBI Taxonomy" id="425677"/>
    <lineage>
        <taxon>Bacteria</taxon>
        <taxon>Pseudomonadati</taxon>
        <taxon>Pseudomonadota</taxon>
        <taxon>Alphaproteobacteria</taxon>
        <taxon>Hyphomicrobiales</taxon>
        <taxon>Xanthobacteraceae</taxon>
        <taxon>Labrys</taxon>
    </lineage>
</organism>
<dbReference type="EMBL" id="JAUSVX010000003">
    <property type="protein sequence ID" value="MDQ0469137.1"/>
    <property type="molecule type" value="Genomic_DNA"/>
</dbReference>
<comment type="caution">
    <text evidence="5">The sequence shown here is derived from an EMBL/GenBank/DDBJ whole genome shotgun (WGS) entry which is preliminary data.</text>
</comment>
<keyword evidence="3" id="KW-0804">Transcription</keyword>
<evidence type="ECO:0000256" key="1">
    <source>
        <dbReference type="ARBA" id="ARBA00023015"/>
    </source>
</evidence>
<gene>
    <name evidence="5" type="ORF">QO011_002148</name>
</gene>
<dbReference type="PANTHER" id="PTHR43537:SF45">
    <property type="entry name" value="GNTR FAMILY REGULATORY PROTEIN"/>
    <property type="match status" value="1"/>
</dbReference>
<dbReference type="InterPro" id="IPR036388">
    <property type="entry name" value="WH-like_DNA-bd_sf"/>
</dbReference>
<evidence type="ECO:0000256" key="3">
    <source>
        <dbReference type="ARBA" id="ARBA00023163"/>
    </source>
</evidence>
<evidence type="ECO:0000256" key="2">
    <source>
        <dbReference type="ARBA" id="ARBA00023125"/>
    </source>
</evidence>
<dbReference type="InterPro" id="IPR000524">
    <property type="entry name" value="Tscrpt_reg_HTH_GntR"/>
</dbReference>
<dbReference type="Pfam" id="PF00392">
    <property type="entry name" value="GntR"/>
    <property type="match status" value="1"/>
</dbReference>
<proteinExistence type="predicted"/>
<evidence type="ECO:0000313" key="6">
    <source>
        <dbReference type="Proteomes" id="UP001242480"/>
    </source>
</evidence>
<dbReference type="SMART" id="SM00895">
    <property type="entry name" value="FCD"/>
    <property type="match status" value="1"/>
</dbReference>
<dbReference type="PANTHER" id="PTHR43537">
    <property type="entry name" value="TRANSCRIPTIONAL REGULATOR, GNTR FAMILY"/>
    <property type="match status" value="1"/>
</dbReference>
<dbReference type="Proteomes" id="UP001242480">
    <property type="component" value="Unassembled WGS sequence"/>
</dbReference>
<dbReference type="SUPFAM" id="SSF46785">
    <property type="entry name" value="Winged helix' DNA-binding domain"/>
    <property type="match status" value="1"/>
</dbReference>
<dbReference type="Gene3D" id="1.10.10.10">
    <property type="entry name" value="Winged helix-like DNA-binding domain superfamily/Winged helix DNA-binding domain"/>
    <property type="match status" value="1"/>
</dbReference>
<name>A0ABU0J4D5_9HYPH</name>
<dbReference type="InterPro" id="IPR008920">
    <property type="entry name" value="TF_FadR/GntR_C"/>
</dbReference>
<sequence length="310" mass="34268">MPDADDPPSERTLALAREILDVAEAEGWGAGDRLPEPALARRCAVSRTPVRKALELMEHLGLAARREEGGFALAADPKSAEFDRSRLPGAEIDPLYRTILAERFAGLIGDQISITRIGERYGVARAKAQDVLEALRDAGLVRRSVGHTWIFMPGLADEASYRESMDFRLVLEPAALLAPGFQPARRAFAALRRRHEAELDAADRAPAIGALVELDTRFHDQIADCSGNRFLRAAVRQHTALRRVDEYQLHAMRGSYVATLREHLAILDAIEAGDAPLAADRLRAHLVASHDRQPSIDQAKALAFRRLMRR</sequence>
<dbReference type="Gene3D" id="1.20.120.530">
    <property type="entry name" value="GntR ligand-binding domain-like"/>
    <property type="match status" value="1"/>
</dbReference>
<dbReference type="RefSeq" id="WP_307271406.1">
    <property type="nucleotide sequence ID" value="NZ_JAUSVX010000003.1"/>
</dbReference>
<dbReference type="SMART" id="SM00345">
    <property type="entry name" value="HTH_GNTR"/>
    <property type="match status" value="1"/>
</dbReference>
<evidence type="ECO:0000259" key="4">
    <source>
        <dbReference type="PROSITE" id="PS50949"/>
    </source>
</evidence>
<dbReference type="Pfam" id="PF07729">
    <property type="entry name" value="FCD"/>
    <property type="match status" value="1"/>
</dbReference>
<dbReference type="InterPro" id="IPR036390">
    <property type="entry name" value="WH_DNA-bd_sf"/>
</dbReference>
<dbReference type="InterPro" id="IPR011711">
    <property type="entry name" value="GntR_C"/>
</dbReference>
<accession>A0ABU0J4D5</accession>
<feature type="domain" description="HTH gntR-type" evidence="4">
    <location>
        <begin position="9"/>
        <end position="76"/>
    </location>
</feature>
<dbReference type="PROSITE" id="PS50949">
    <property type="entry name" value="HTH_GNTR"/>
    <property type="match status" value="1"/>
</dbReference>
<keyword evidence="1" id="KW-0805">Transcription regulation</keyword>
<keyword evidence="6" id="KW-1185">Reference proteome</keyword>
<keyword evidence="2 5" id="KW-0238">DNA-binding</keyword>